<dbReference type="EMBL" id="LR798214">
    <property type="protein sequence ID" value="CAB5194951.1"/>
    <property type="molecule type" value="Genomic_DNA"/>
</dbReference>
<name>A0A6J7WIY2_9CAUD</name>
<accession>A0A6J7WIY2</accession>
<organism evidence="1">
    <name type="scientific">uncultured Caudovirales phage</name>
    <dbReference type="NCBI Taxonomy" id="2100421"/>
    <lineage>
        <taxon>Viruses</taxon>
        <taxon>Duplodnaviria</taxon>
        <taxon>Heunggongvirae</taxon>
        <taxon>Uroviricota</taxon>
        <taxon>Caudoviricetes</taxon>
        <taxon>Peduoviridae</taxon>
        <taxon>Maltschvirus</taxon>
        <taxon>Maltschvirus maltsch</taxon>
    </lineage>
</organism>
<protein>
    <submittedName>
        <fullName evidence="1">Uncharacterized protein</fullName>
    </submittedName>
</protein>
<evidence type="ECO:0000313" key="1">
    <source>
        <dbReference type="EMBL" id="CAB5194951.1"/>
    </source>
</evidence>
<gene>
    <name evidence="1" type="ORF">UFOVP171_39</name>
</gene>
<proteinExistence type="predicted"/>
<reference evidence="1" key="1">
    <citation type="submission" date="2020-05" db="EMBL/GenBank/DDBJ databases">
        <authorList>
            <person name="Chiriac C."/>
            <person name="Salcher M."/>
            <person name="Ghai R."/>
            <person name="Kavagutti S V."/>
        </authorList>
    </citation>
    <scope>NUCLEOTIDE SEQUENCE</scope>
</reference>
<sequence>MKKMHFAQTKAAMQAEWLGEFSDALVTINPRYSGKIQWDHAKHCYFSGQKAKEAAAGYAECYPLDIGA</sequence>